<dbReference type="Proteomes" id="UP000250079">
    <property type="component" value="Chromosome"/>
</dbReference>
<evidence type="ECO:0000313" key="2">
    <source>
        <dbReference type="EMBL" id="ASJ70207.1"/>
    </source>
</evidence>
<evidence type="ECO:0000256" key="1">
    <source>
        <dbReference type="SAM" id="SignalP"/>
    </source>
</evidence>
<evidence type="ECO:0000313" key="3">
    <source>
        <dbReference type="Proteomes" id="UP000250079"/>
    </source>
</evidence>
<dbReference type="OrthoDB" id="8535306at2"/>
<sequence length="331" mass="36296">MTSCRCLRAALLPLMMFLPSAGPTLAAGDALSKSEPGDPTALTEPQPAPYLASSIVPTRSFGFVVGDVLLQNIALPDGYHETELTELSDTTRISTWLERQDAVIKAVSDDRHILTVRYQIVNSPTTIIKAALPELSLAPSPGGQQADRLVAAWPFTLGPITIGTALIEDQALADTLPMVNGVPLQADMTLPALDEATPAARLRLALWLLALSLAAWASWYLWRHQRDKVRLPFTQALHQLKSGKQSTLDEPDRPWKTLHRAFNQSAGQVVNTTSLDTLFDSHSWLRPLEDRIRAFYEASAARHFALPPRDEPFAIEELASALAHCEISNSR</sequence>
<protein>
    <recommendedName>
        <fullName evidence="4">MxaA protein</fullName>
    </recommendedName>
</protein>
<proteinExistence type="predicted"/>
<keyword evidence="1" id="KW-0732">Signal</keyword>
<gene>
    <name evidence="2" type="ORF">IMCC3135_00405</name>
</gene>
<organism evidence="2 3">
    <name type="scientific">Granulosicoccus antarcticus IMCC3135</name>
    <dbReference type="NCBI Taxonomy" id="1192854"/>
    <lineage>
        <taxon>Bacteria</taxon>
        <taxon>Pseudomonadati</taxon>
        <taxon>Pseudomonadota</taxon>
        <taxon>Gammaproteobacteria</taxon>
        <taxon>Chromatiales</taxon>
        <taxon>Granulosicoccaceae</taxon>
        <taxon>Granulosicoccus</taxon>
    </lineage>
</organism>
<dbReference type="AlphaFoldDB" id="A0A2Z2NRP4"/>
<dbReference type="KEGG" id="gai:IMCC3135_00405"/>
<feature type="signal peptide" evidence="1">
    <location>
        <begin position="1"/>
        <end position="26"/>
    </location>
</feature>
<evidence type="ECO:0008006" key="4">
    <source>
        <dbReference type="Google" id="ProtNLM"/>
    </source>
</evidence>
<reference evidence="2 3" key="1">
    <citation type="submission" date="2016-12" db="EMBL/GenBank/DDBJ databases">
        <authorList>
            <person name="Song W.-J."/>
            <person name="Kurnit D.M."/>
        </authorList>
    </citation>
    <scope>NUCLEOTIDE SEQUENCE [LARGE SCALE GENOMIC DNA]</scope>
    <source>
        <strain evidence="2 3">IMCC3135</strain>
    </source>
</reference>
<dbReference type="RefSeq" id="WP_157735654.1">
    <property type="nucleotide sequence ID" value="NZ_CP018632.1"/>
</dbReference>
<name>A0A2Z2NRP4_9GAMM</name>
<keyword evidence="3" id="KW-1185">Reference proteome</keyword>
<dbReference type="EMBL" id="CP018632">
    <property type="protein sequence ID" value="ASJ70207.1"/>
    <property type="molecule type" value="Genomic_DNA"/>
</dbReference>
<feature type="chain" id="PRO_5016465482" description="MxaA protein" evidence="1">
    <location>
        <begin position="27"/>
        <end position="331"/>
    </location>
</feature>
<accession>A0A2Z2NRP4</accession>